<comment type="caution">
    <text evidence="1">The sequence shown here is derived from an EMBL/GenBank/DDBJ whole genome shotgun (WGS) entry which is preliminary data.</text>
</comment>
<sequence length="86" mass="9585">MAGLGGYRTNLLIYMVRSTGVEPVTFGFGGRNSAFLPFVHQHLARIMIAFTASCITFRALPFPDIPAYSCFKYGDRVARVSTTYIR</sequence>
<accession>E6QJI6</accession>
<name>E6QJI6_9ZZZZ</name>
<dbReference type="EMBL" id="CABQ01000088">
    <property type="protein sequence ID" value="CBI07402.1"/>
    <property type="molecule type" value="Genomic_DNA"/>
</dbReference>
<evidence type="ECO:0000313" key="1">
    <source>
        <dbReference type="EMBL" id="CBI07402.1"/>
    </source>
</evidence>
<dbReference type="AlphaFoldDB" id="E6QJI6"/>
<organism evidence="1">
    <name type="scientific">mine drainage metagenome</name>
    <dbReference type="NCBI Taxonomy" id="410659"/>
    <lineage>
        <taxon>unclassified sequences</taxon>
        <taxon>metagenomes</taxon>
        <taxon>ecological metagenomes</taxon>
    </lineage>
</organism>
<reference evidence="1" key="1">
    <citation type="submission" date="2009-10" db="EMBL/GenBank/DDBJ databases">
        <title>Diversity of trophic interactions inside an arsenic-rich microbial ecosystem.</title>
        <authorList>
            <person name="Bertin P.N."/>
            <person name="Heinrich-Salmeron A."/>
            <person name="Pelletier E."/>
            <person name="Goulhen-Chollet F."/>
            <person name="Arsene-Ploetze F."/>
            <person name="Gallien S."/>
            <person name="Calteau A."/>
            <person name="Vallenet D."/>
            <person name="Casiot C."/>
            <person name="Chane-Woon-Ming B."/>
            <person name="Giloteaux L."/>
            <person name="Barakat M."/>
            <person name="Bonnefoy V."/>
            <person name="Bruneel O."/>
            <person name="Chandler M."/>
            <person name="Cleiss J."/>
            <person name="Duran R."/>
            <person name="Elbaz-Poulichet F."/>
            <person name="Fonknechten N."/>
            <person name="Lauga B."/>
            <person name="Mornico D."/>
            <person name="Ortet P."/>
            <person name="Schaeffer C."/>
            <person name="Siguier P."/>
            <person name="Alexander Thil Smith A."/>
            <person name="Van Dorsselaer A."/>
            <person name="Weissenbach J."/>
            <person name="Medigue C."/>
            <person name="Le Paslier D."/>
        </authorList>
    </citation>
    <scope>NUCLEOTIDE SEQUENCE</scope>
</reference>
<protein>
    <submittedName>
        <fullName evidence="1">Uncharacterized protein</fullName>
    </submittedName>
</protein>
<gene>
    <name evidence="1" type="ORF">CARN6_0735</name>
</gene>
<proteinExistence type="predicted"/>